<dbReference type="EMBL" id="JBHTEE010000001">
    <property type="protein sequence ID" value="MFC7599433.1"/>
    <property type="molecule type" value="Genomic_DNA"/>
</dbReference>
<dbReference type="Proteomes" id="UP001596514">
    <property type="component" value="Unassembled WGS sequence"/>
</dbReference>
<evidence type="ECO:0008006" key="3">
    <source>
        <dbReference type="Google" id="ProtNLM"/>
    </source>
</evidence>
<name>A0ABW2STL4_9ACTN</name>
<reference evidence="2" key="1">
    <citation type="journal article" date="2019" name="Int. J. Syst. Evol. Microbiol.">
        <title>The Global Catalogue of Microorganisms (GCM) 10K type strain sequencing project: providing services to taxonomists for standard genome sequencing and annotation.</title>
        <authorList>
            <consortium name="The Broad Institute Genomics Platform"/>
            <consortium name="The Broad Institute Genome Sequencing Center for Infectious Disease"/>
            <person name="Wu L."/>
            <person name="Ma J."/>
        </authorList>
    </citation>
    <scope>NUCLEOTIDE SEQUENCE [LARGE SCALE GENOMIC DNA]</scope>
    <source>
        <strain evidence="2">JCM 10083</strain>
    </source>
</reference>
<dbReference type="RefSeq" id="WP_343966633.1">
    <property type="nucleotide sequence ID" value="NZ_BAAAGK010000043.1"/>
</dbReference>
<evidence type="ECO:0000313" key="1">
    <source>
        <dbReference type="EMBL" id="MFC7599433.1"/>
    </source>
</evidence>
<protein>
    <recommendedName>
        <fullName evidence="3">DUF4232 domain-containing protein</fullName>
    </recommendedName>
</protein>
<evidence type="ECO:0000313" key="2">
    <source>
        <dbReference type="Proteomes" id="UP001596514"/>
    </source>
</evidence>
<gene>
    <name evidence="1" type="ORF">ACFQVD_04855</name>
</gene>
<accession>A0ABW2STL4</accession>
<sequence>MPGGSGAWGTQATAPIMKSARIGNGSDTAQPSADGAACAHRQYILRSALTTWGIRRRKIACASPYEQLSRTAFHAEIKIMSLRKTTIGAVIAAAFGTAVIFTATTASASRQTTETPATVCGPGYQVERRASFTGGVAYLLYNSSKQNACAVTFKTKDVGTRTLVWSAVDVKGAGVVKNEEITPLHTVPVYHAAPTNSWVKFSGGTKTADSGGGYEQIK</sequence>
<keyword evidence="2" id="KW-1185">Reference proteome</keyword>
<comment type="caution">
    <text evidence="1">The sequence shown here is derived from an EMBL/GenBank/DDBJ whole genome shotgun (WGS) entry which is preliminary data.</text>
</comment>
<proteinExistence type="predicted"/>
<organism evidence="1 2">
    <name type="scientific">Streptosporangium amethystogenes subsp. fukuiense</name>
    <dbReference type="NCBI Taxonomy" id="698418"/>
    <lineage>
        <taxon>Bacteria</taxon>
        <taxon>Bacillati</taxon>
        <taxon>Actinomycetota</taxon>
        <taxon>Actinomycetes</taxon>
        <taxon>Streptosporangiales</taxon>
        <taxon>Streptosporangiaceae</taxon>
        <taxon>Streptosporangium</taxon>
    </lineage>
</organism>